<dbReference type="KEGG" id="ido:I598_2010"/>
<feature type="region of interest" description="Disordered" evidence="1">
    <location>
        <begin position="95"/>
        <end position="127"/>
    </location>
</feature>
<keyword evidence="4" id="KW-1185">Reference proteome</keyword>
<evidence type="ECO:0000313" key="4">
    <source>
        <dbReference type="Proteomes" id="UP000076794"/>
    </source>
</evidence>
<feature type="compositionally biased region" description="Basic and acidic residues" evidence="1">
    <location>
        <begin position="158"/>
        <end position="168"/>
    </location>
</feature>
<dbReference type="InterPro" id="IPR003709">
    <property type="entry name" value="VanY-like_core_dom"/>
</dbReference>
<dbReference type="AlphaFoldDB" id="A0A168FEX5"/>
<gene>
    <name evidence="3" type="primary">vanYB_1</name>
    <name evidence="3" type="ORF">I598_2010</name>
</gene>
<dbReference type="PATRIC" id="fig|1300344.3.peg.2020"/>
<organism evidence="3 4">
    <name type="scientific">Isoptericola dokdonensis DS-3</name>
    <dbReference type="NCBI Taxonomy" id="1300344"/>
    <lineage>
        <taxon>Bacteria</taxon>
        <taxon>Bacillati</taxon>
        <taxon>Actinomycetota</taxon>
        <taxon>Actinomycetes</taxon>
        <taxon>Micrococcales</taxon>
        <taxon>Promicromonosporaceae</taxon>
        <taxon>Isoptericola</taxon>
    </lineage>
</organism>
<feature type="compositionally biased region" description="Basic and acidic residues" evidence="1">
    <location>
        <begin position="96"/>
        <end position="108"/>
    </location>
</feature>
<evidence type="ECO:0000259" key="2">
    <source>
        <dbReference type="Pfam" id="PF02557"/>
    </source>
</evidence>
<accession>A0A168FEX5</accession>
<dbReference type="EC" id="3.4.16.4" evidence="3"/>
<dbReference type="InterPro" id="IPR009045">
    <property type="entry name" value="Zn_M74/Hedgehog-like"/>
</dbReference>
<keyword evidence="3" id="KW-0121">Carboxypeptidase</keyword>
<feature type="domain" description="D-alanyl-D-alanine carboxypeptidase-like core" evidence="2">
    <location>
        <begin position="271"/>
        <end position="380"/>
    </location>
</feature>
<evidence type="ECO:0000256" key="1">
    <source>
        <dbReference type="SAM" id="MobiDB-lite"/>
    </source>
</evidence>
<dbReference type="STRING" id="1300344.I598_2010"/>
<reference evidence="3 4" key="1">
    <citation type="submission" date="2016-01" db="EMBL/GenBank/DDBJ databases">
        <title>Complete genome sequence of a soil Actinobacterium, Isoptericola dokdonensis DS-3.</title>
        <authorList>
            <person name="Kwon S.-K."/>
            <person name="Kim J.F."/>
        </authorList>
    </citation>
    <scope>NUCLEOTIDE SEQUENCE [LARGE SCALE GENOMIC DNA]</scope>
    <source>
        <strain evidence="3 4">DS-3</strain>
    </source>
</reference>
<name>A0A168FEX5_9MICO</name>
<dbReference type="Gene3D" id="3.30.1380.10">
    <property type="match status" value="1"/>
</dbReference>
<dbReference type="Proteomes" id="UP000076794">
    <property type="component" value="Chromosome"/>
</dbReference>
<evidence type="ECO:0000313" key="3">
    <source>
        <dbReference type="EMBL" id="ANC31556.1"/>
    </source>
</evidence>
<sequence length="382" mass="39409">MAVLAVTAVTATAVTGGPAGAESSTTTSTTDASTVVVSPDLATAEPTVVVSQDETTVRASSALQRATDVTTDQATLSKAQERKIDAQVEKVAGLLESRDADSASRSGERSALPQGTAAPAAQGDGSPVTATADEILAANRAAEREAAQDASGSAPDRAQADETERAEETPAEEQPEEAEPAQGEAEPAEAESTALAKATDTLVDLLDAAQSDTVDVEAAPETPADITAAQVAAARQAAAGLTKYVDSVVGYGNGQIPSGELCELDFAPGETLRCDAAEQLERLDVAYAARFGEHLSVNDSYRSYAAQVATKAARGAMAAVPGYSNHGWGVAVDLNGGVESFGTAKYEWLRENGPKFGWDNPGWARADGRKPEAWHWEYSPIG</sequence>
<keyword evidence="3" id="KW-0378">Hydrolase</keyword>
<dbReference type="EMBL" id="CP014209">
    <property type="protein sequence ID" value="ANC31556.1"/>
    <property type="molecule type" value="Genomic_DNA"/>
</dbReference>
<dbReference type="Pfam" id="PF02557">
    <property type="entry name" value="VanY"/>
    <property type="match status" value="1"/>
</dbReference>
<dbReference type="SUPFAM" id="SSF55166">
    <property type="entry name" value="Hedgehog/DD-peptidase"/>
    <property type="match status" value="1"/>
</dbReference>
<dbReference type="GO" id="GO:0009002">
    <property type="term" value="F:serine-type D-Ala-D-Ala carboxypeptidase activity"/>
    <property type="evidence" value="ECO:0007669"/>
    <property type="project" value="UniProtKB-EC"/>
</dbReference>
<dbReference type="GO" id="GO:0006508">
    <property type="term" value="P:proteolysis"/>
    <property type="evidence" value="ECO:0007669"/>
    <property type="project" value="InterPro"/>
</dbReference>
<protein>
    <submittedName>
        <fullName evidence="3">D-alanyl-D-alanine carboxypeptidase</fullName>
        <ecNumber evidence="3">3.4.16.4</ecNumber>
    </submittedName>
</protein>
<proteinExistence type="predicted"/>
<feature type="compositionally biased region" description="Acidic residues" evidence="1">
    <location>
        <begin position="169"/>
        <end position="179"/>
    </location>
</feature>
<dbReference type="CDD" id="cd14814">
    <property type="entry name" value="Peptidase_M15"/>
    <property type="match status" value="1"/>
</dbReference>
<keyword evidence="3" id="KW-0645">Protease</keyword>
<feature type="region of interest" description="Disordered" evidence="1">
    <location>
        <begin position="141"/>
        <end position="193"/>
    </location>
</feature>